<keyword evidence="4" id="KW-0460">Magnesium</keyword>
<dbReference type="EMBL" id="JAKUCV010001129">
    <property type="protein sequence ID" value="KAJ4847531.1"/>
    <property type="molecule type" value="Genomic_DNA"/>
</dbReference>
<dbReference type="GO" id="GO:0046872">
    <property type="term" value="F:metal ion binding"/>
    <property type="evidence" value="ECO:0007669"/>
    <property type="project" value="UniProtKB-KW"/>
</dbReference>
<dbReference type="PANTHER" id="PTHR31009">
    <property type="entry name" value="S-ADENOSYL-L-METHIONINE:CARBOXYL METHYLTRANSFERASE FAMILY PROTEIN"/>
    <property type="match status" value="1"/>
</dbReference>
<evidence type="ECO:0000256" key="4">
    <source>
        <dbReference type="ARBA" id="ARBA00022842"/>
    </source>
</evidence>
<protein>
    <recommendedName>
        <fullName evidence="7">S-adenosylmethionine-dependent methyltransferase</fullName>
    </recommendedName>
</protein>
<dbReference type="Pfam" id="PF03492">
    <property type="entry name" value="Methyltransf_7"/>
    <property type="match status" value="3"/>
</dbReference>
<dbReference type="SUPFAM" id="SSF53335">
    <property type="entry name" value="S-adenosyl-L-methionine-dependent methyltransferases"/>
    <property type="match status" value="3"/>
</dbReference>
<dbReference type="InterPro" id="IPR005299">
    <property type="entry name" value="MeTrfase_7"/>
</dbReference>
<accession>A0A9Q0JLU7</accession>
<gene>
    <name evidence="5" type="ORF">Tsubulata_003957</name>
</gene>
<organism evidence="5 6">
    <name type="scientific">Turnera subulata</name>
    <dbReference type="NCBI Taxonomy" id="218843"/>
    <lineage>
        <taxon>Eukaryota</taxon>
        <taxon>Viridiplantae</taxon>
        <taxon>Streptophyta</taxon>
        <taxon>Embryophyta</taxon>
        <taxon>Tracheophyta</taxon>
        <taxon>Spermatophyta</taxon>
        <taxon>Magnoliopsida</taxon>
        <taxon>eudicotyledons</taxon>
        <taxon>Gunneridae</taxon>
        <taxon>Pentapetalae</taxon>
        <taxon>rosids</taxon>
        <taxon>fabids</taxon>
        <taxon>Malpighiales</taxon>
        <taxon>Passifloraceae</taxon>
        <taxon>Turnera</taxon>
    </lineage>
</organism>
<dbReference type="InterPro" id="IPR029063">
    <property type="entry name" value="SAM-dependent_MTases_sf"/>
</dbReference>
<evidence type="ECO:0000313" key="5">
    <source>
        <dbReference type="EMBL" id="KAJ4847531.1"/>
    </source>
</evidence>
<name>A0A9Q0JLU7_9ROSI</name>
<keyword evidence="2" id="KW-0808">Transferase</keyword>
<evidence type="ECO:0000256" key="1">
    <source>
        <dbReference type="ARBA" id="ARBA00022603"/>
    </source>
</evidence>
<dbReference type="GO" id="GO:0032259">
    <property type="term" value="P:methylation"/>
    <property type="evidence" value="ECO:0007669"/>
    <property type="project" value="UniProtKB-KW"/>
</dbReference>
<dbReference type="InterPro" id="IPR042086">
    <property type="entry name" value="MeTrfase_capping"/>
</dbReference>
<dbReference type="AlphaFoldDB" id="A0A9Q0JLU7"/>
<keyword evidence="1" id="KW-0489">Methyltransferase</keyword>
<sequence length="1132" mass="126456">LSCALSSHTILIKADIKAERQREMVIQEETISVPVAFPMRGGEGPQSYSQNSTLQQKIVEAAKERVEKAIEDSLEFTNPSFFRTSKTLCMADFGCSTGPNTFLAMQNVMEAAGLKYQSQNQADDHPPLEFQVFFNDHVSNDFNTLFRNLPSSSKYFAAGVPGSFHNRLFPKASLHIGHCSYALHWLSKVPEEVMDVNSPAWNKDTIHPTGLSKEVEQAYKAQFQNDMETFLNARAHELVGGGLLLLTFPCVPDGFVNSQMYFGFNNDLLGHCLADMANEGLISKEKVESFNIPIYNPPVKVLEASVKRNAYFSVERFESIANGKNILPDLPYRTMSVRAVMEDCIKAHFGEEITNSVFERFAKKLSHEIYAEKVAPENIFVVLKRVKFNQQHQQTESPTEIKRGKMASQDTVPSKSWAMNGGDGPNSYAQNSFLQKSVVDGTKGLISDGIAEKLDFMNSNFDSSGLFVIADFGSSVGPNTFFAVANIIEAVEQTHQSQLPNAPPLDFQVFFNDVTDNDFNTLFKTLPSHGKYFAAGVPGTFYGRLFPKSFLHFGHSSSALLWLSKIPEEIVDPNSPSWNKGSIYCSGTNKEVLLAYSNQFQRDMDAFLNARAQEIIGGGLMAILIPALPENVLMSQIKLGLFYEFLGSCLADMGVIGEEEVDSFNIPMYFSSSKEMEEIIKRNGHFSIEAMDPFEPHMIRKELSVEVSISVFRAACEGVLKGHFGNEEIVEKIFQYTTQEFAKRSIFDGLTHESVVLAVMEDCIKAYFGEEITNSVFERFAKKLSYEIYADKVAPENIFVKSVVDTAKRMISEGIADKLDFTNSNNFDTLSSFVIADFGSSVGPNTFFAVANIIEAVEQKHHSQLPDAPSLNFQVFFNDVTDNDFNTLFKNLPSHPKYFAAGVPGTFYGRLFPKSFLHFAHSSSALHWLSKIPEEIVDPNSPSWNKGSIYCSGTNKEVLLAYSNQFQRDMNSFLNARAQEIIGGGLMAIIIPALPENVLMSQIKLGLFYEFLGSCLADMGVIGDEEVDSFNIPMYFSSSKEIEEIIKSNSYFSIERMNPFEHPMIRKEFSVEVSILAFRAACEGVLKGHFGNEGIVEKIFQYITQEFAKRSIFDGLTHESVVLSVLLKRNVD</sequence>
<evidence type="ECO:0000313" key="6">
    <source>
        <dbReference type="Proteomes" id="UP001141552"/>
    </source>
</evidence>
<keyword evidence="3" id="KW-0479">Metal-binding</keyword>
<dbReference type="Gene3D" id="1.10.1200.270">
    <property type="entry name" value="Methyltransferase, alpha-helical capping domain"/>
    <property type="match status" value="3"/>
</dbReference>
<reference evidence="5" key="1">
    <citation type="submission" date="2022-02" db="EMBL/GenBank/DDBJ databases">
        <authorList>
            <person name="Henning P.M."/>
            <person name="McCubbin A.G."/>
            <person name="Shore J.S."/>
        </authorList>
    </citation>
    <scope>NUCLEOTIDE SEQUENCE</scope>
    <source>
        <strain evidence="5">F60SS</strain>
        <tissue evidence="5">Leaves</tissue>
    </source>
</reference>
<dbReference type="GO" id="GO:0008168">
    <property type="term" value="F:methyltransferase activity"/>
    <property type="evidence" value="ECO:0007669"/>
    <property type="project" value="UniProtKB-KW"/>
</dbReference>
<evidence type="ECO:0008006" key="7">
    <source>
        <dbReference type="Google" id="ProtNLM"/>
    </source>
</evidence>
<evidence type="ECO:0000256" key="2">
    <source>
        <dbReference type="ARBA" id="ARBA00022679"/>
    </source>
</evidence>
<dbReference type="Gene3D" id="3.40.50.150">
    <property type="entry name" value="Vaccinia Virus protein VP39"/>
    <property type="match status" value="3"/>
</dbReference>
<evidence type="ECO:0000256" key="3">
    <source>
        <dbReference type="ARBA" id="ARBA00022723"/>
    </source>
</evidence>
<dbReference type="OrthoDB" id="1523883at2759"/>
<dbReference type="Proteomes" id="UP001141552">
    <property type="component" value="Unassembled WGS sequence"/>
</dbReference>
<keyword evidence="6" id="KW-1185">Reference proteome</keyword>
<reference evidence="5" key="2">
    <citation type="journal article" date="2023" name="Plants (Basel)">
        <title>Annotation of the Turnera subulata (Passifloraceae) Draft Genome Reveals the S-Locus Evolved after the Divergence of Turneroideae from Passifloroideae in a Stepwise Manner.</title>
        <authorList>
            <person name="Henning P.M."/>
            <person name="Roalson E.H."/>
            <person name="Mir W."/>
            <person name="McCubbin A.G."/>
            <person name="Shore J.S."/>
        </authorList>
    </citation>
    <scope>NUCLEOTIDE SEQUENCE</scope>
    <source>
        <strain evidence="5">F60SS</strain>
    </source>
</reference>
<comment type="caution">
    <text evidence="5">The sequence shown here is derived from an EMBL/GenBank/DDBJ whole genome shotgun (WGS) entry which is preliminary data.</text>
</comment>
<proteinExistence type="predicted"/>
<feature type="non-terminal residue" evidence="5">
    <location>
        <position position="1"/>
    </location>
</feature>